<evidence type="ECO:0000256" key="1">
    <source>
        <dbReference type="SAM" id="Phobius"/>
    </source>
</evidence>
<dbReference type="AlphaFoldDB" id="A0AAW7JI89"/>
<dbReference type="EMBL" id="JAUEIF010000006">
    <property type="protein sequence ID" value="MDN0025479.1"/>
    <property type="molecule type" value="Genomic_DNA"/>
</dbReference>
<accession>A0AAW7JI89</accession>
<evidence type="ECO:0000313" key="2">
    <source>
        <dbReference type="EMBL" id="MDN0022524.1"/>
    </source>
</evidence>
<dbReference type="RefSeq" id="WP_289825037.1">
    <property type="nucleotide sequence ID" value="NZ_JAUEIE010000004.1"/>
</dbReference>
<evidence type="ECO:0000313" key="3">
    <source>
        <dbReference type="EMBL" id="MDN0025479.1"/>
    </source>
</evidence>
<reference evidence="3" key="1">
    <citation type="submission" date="2023-06" db="EMBL/GenBank/DDBJ databases">
        <authorList>
            <person name="Zeman M."/>
            <person name="Kubasova T."/>
            <person name="Jahodarova E."/>
            <person name="Nykrynova M."/>
            <person name="Rychlik I."/>
        </authorList>
    </citation>
    <scope>NUCLEOTIDE SEQUENCE</scope>
    <source>
        <strain evidence="3">ET15</strain>
        <strain evidence="2">ET37</strain>
    </source>
</reference>
<evidence type="ECO:0000313" key="4">
    <source>
        <dbReference type="Proteomes" id="UP001167831"/>
    </source>
</evidence>
<dbReference type="Proteomes" id="UP001167831">
    <property type="component" value="Unassembled WGS sequence"/>
</dbReference>
<feature type="transmembrane region" description="Helical" evidence="1">
    <location>
        <begin position="25"/>
        <end position="47"/>
    </location>
</feature>
<name>A0AAW7JI89_9BACT</name>
<evidence type="ECO:0000313" key="5">
    <source>
        <dbReference type="Proteomes" id="UP001168478"/>
    </source>
</evidence>
<organism evidence="3 5">
    <name type="scientific">Leyella lascolaii</name>
    <dbReference type="NCBI Taxonomy" id="1776379"/>
    <lineage>
        <taxon>Bacteria</taxon>
        <taxon>Pseudomonadati</taxon>
        <taxon>Bacteroidota</taxon>
        <taxon>Bacteroidia</taxon>
        <taxon>Bacteroidales</taxon>
        <taxon>Prevotellaceae</taxon>
        <taxon>Leyella</taxon>
    </lineage>
</organism>
<sequence>MDEKENIELRSEKMRHIIGEIPPRLVRVGTGVIVAVCALLAACLWLVRVNGERLFSLIFRV</sequence>
<reference evidence="3" key="2">
    <citation type="submission" date="2023-08" db="EMBL/GenBank/DDBJ databases">
        <title>Identification and characterization of horizontal gene transfer across gut microbiota members of farm animals based on homology search.</title>
        <authorList>
            <person name="Schwarzerova J."/>
            <person name="Nykrynova M."/>
            <person name="Jureckova K."/>
            <person name="Cejkova D."/>
            <person name="Rychlik I."/>
        </authorList>
    </citation>
    <scope>NUCLEOTIDE SEQUENCE</scope>
    <source>
        <strain evidence="3">ET15</strain>
        <strain evidence="2">ET37</strain>
    </source>
</reference>
<keyword evidence="4" id="KW-1185">Reference proteome</keyword>
<keyword evidence="1" id="KW-0472">Membrane</keyword>
<keyword evidence="1" id="KW-1133">Transmembrane helix</keyword>
<protein>
    <submittedName>
        <fullName evidence="3">Uncharacterized protein</fullName>
    </submittedName>
</protein>
<comment type="caution">
    <text evidence="3">The sequence shown here is derived from an EMBL/GenBank/DDBJ whole genome shotgun (WGS) entry which is preliminary data.</text>
</comment>
<proteinExistence type="predicted"/>
<keyword evidence="1" id="KW-0812">Transmembrane</keyword>
<dbReference type="Proteomes" id="UP001168478">
    <property type="component" value="Unassembled WGS sequence"/>
</dbReference>
<gene>
    <name evidence="2" type="ORF">QVN81_05720</name>
    <name evidence="3" type="ORF">QVN84_08105</name>
</gene>
<dbReference type="EMBL" id="JAUEIE010000004">
    <property type="protein sequence ID" value="MDN0022524.1"/>
    <property type="molecule type" value="Genomic_DNA"/>
</dbReference>